<dbReference type="PROSITE" id="PS50188">
    <property type="entry name" value="B302_SPRY"/>
    <property type="match status" value="1"/>
</dbReference>
<dbReference type="InterPro" id="IPR001870">
    <property type="entry name" value="B30.2/SPRY"/>
</dbReference>
<dbReference type="InterPro" id="IPR043136">
    <property type="entry name" value="B30.2/SPRY_sf"/>
</dbReference>
<reference evidence="2 3" key="2">
    <citation type="submission" date="2017-10" db="EMBL/GenBank/DDBJ databases">
        <title>Genome analyses suggest a sexual origin of heterokaryosis in a supposedly ancient asexual fungus.</title>
        <authorList>
            <person name="Corradi N."/>
            <person name="Sedzielewska K."/>
            <person name="Noel J."/>
            <person name="Charron P."/>
            <person name="Farinelli L."/>
            <person name="Marton T."/>
            <person name="Kruger M."/>
            <person name="Pelin A."/>
            <person name="Brachmann A."/>
            <person name="Corradi N."/>
        </authorList>
    </citation>
    <scope>NUCLEOTIDE SEQUENCE [LARGE SCALE GENOMIC DNA]</scope>
    <source>
        <strain evidence="2 3">A1</strain>
    </source>
</reference>
<evidence type="ECO:0000313" key="2">
    <source>
        <dbReference type="EMBL" id="PKC60177.1"/>
    </source>
</evidence>
<dbReference type="InterPro" id="IPR013320">
    <property type="entry name" value="ConA-like_dom_sf"/>
</dbReference>
<dbReference type="Pfam" id="PF00622">
    <property type="entry name" value="SPRY"/>
    <property type="match status" value="1"/>
</dbReference>
<sequence length="154" mass="17364">MALNKGIFEWDVIVEKSCNYIWVGICSSENFNYKSWAGGQSTGWVLGSNGECCKIISRNYCPPFGDGTKITIHLDMNKRTCAFTVNGTKYPEVSGWNNLPSKLYPVVSLRFPDAHGKENRGYMFFEFNSFILDIDETPPAPPLLPEPGEEWLPI</sequence>
<feature type="domain" description="B30.2/SPRY" evidence="1">
    <location>
        <begin position="1"/>
        <end position="125"/>
    </location>
</feature>
<dbReference type="EMBL" id="LLXH01001187">
    <property type="protein sequence ID" value="PKC60177.1"/>
    <property type="molecule type" value="Genomic_DNA"/>
</dbReference>
<dbReference type="AlphaFoldDB" id="A0A2N0RA42"/>
<dbReference type="VEuPathDB" id="FungiDB:FUN_006750"/>
<proteinExistence type="predicted"/>
<protein>
    <recommendedName>
        <fullName evidence="1">B30.2/SPRY domain-containing protein</fullName>
    </recommendedName>
</protein>
<reference evidence="2 3" key="1">
    <citation type="submission" date="2017-10" db="EMBL/GenBank/DDBJ databases">
        <title>Extensive intraspecific genome diversity in a model arbuscular mycorrhizal fungus.</title>
        <authorList>
            <person name="Chen E.C.H."/>
            <person name="Morin E."/>
            <person name="Baudet D."/>
            <person name="Noel J."/>
            <person name="Ndikumana S."/>
            <person name="Charron P."/>
            <person name="St-Onge C."/>
            <person name="Giorgi J."/>
            <person name="Grigoriev I.V."/>
            <person name="Roux C."/>
            <person name="Martin F.M."/>
            <person name="Corradi N."/>
        </authorList>
    </citation>
    <scope>NUCLEOTIDE SEQUENCE [LARGE SCALE GENOMIC DNA]</scope>
    <source>
        <strain evidence="2 3">A1</strain>
    </source>
</reference>
<dbReference type="SUPFAM" id="SSF49899">
    <property type="entry name" value="Concanavalin A-like lectins/glucanases"/>
    <property type="match status" value="1"/>
</dbReference>
<dbReference type="SMART" id="SM00449">
    <property type="entry name" value="SPRY"/>
    <property type="match status" value="1"/>
</dbReference>
<dbReference type="VEuPathDB" id="FungiDB:RhiirA1_468412"/>
<accession>A0A2N0RA42</accession>
<dbReference type="InterPro" id="IPR003877">
    <property type="entry name" value="SPRY_dom"/>
</dbReference>
<organism evidence="2 3">
    <name type="scientific">Rhizophagus irregularis</name>
    <dbReference type="NCBI Taxonomy" id="588596"/>
    <lineage>
        <taxon>Eukaryota</taxon>
        <taxon>Fungi</taxon>
        <taxon>Fungi incertae sedis</taxon>
        <taxon>Mucoromycota</taxon>
        <taxon>Glomeromycotina</taxon>
        <taxon>Glomeromycetes</taxon>
        <taxon>Glomerales</taxon>
        <taxon>Glomeraceae</taxon>
        <taxon>Rhizophagus</taxon>
    </lineage>
</organism>
<evidence type="ECO:0000259" key="1">
    <source>
        <dbReference type="PROSITE" id="PS50188"/>
    </source>
</evidence>
<dbReference type="Gene3D" id="2.60.120.920">
    <property type="match status" value="1"/>
</dbReference>
<name>A0A2N0RA42_9GLOM</name>
<comment type="caution">
    <text evidence="2">The sequence shown here is derived from an EMBL/GenBank/DDBJ whole genome shotgun (WGS) entry which is preliminary data.</text>
</comment>
<dbReference type="Proteomes" id="UP000232688">
    <property type="component" value="Unassembled WGS sequence"/>
</dbReference>
<gene>
    <name evidence="2" type="ORF">RhiirA1_468412</name>
</gene>
<evidence type="ECO:0000313" key="3">
    <source>
        <dbReference type="Proteomes" id="UP000232688"/>
    </source>
</evidence>